<keyword evidence="9" id="KW-0493">Microtubule</keyword>
<keyword evidence="8" id="KW-0132">Cell division</keyword>
<keyword evidence="19" id="KW-1185">Reference proteome</keyword>
<dbReference type="GO" id="GO:0072686">
    <property type="term" value="C:mitotic spindle"/>
    <property type="evidence" value="ECO:0007669"/>
    <property type="project" value="InterPro"/>
</dbReference>
<evidence type="ECO:0000256" key="10">
    <source>
        <dbReference type="ARBA" id="ARBA00022776"/>
    </source>
</evidence>
<dbReference type="Proteomes" id="UP000799776">
    <property type="component" value="Unassembled WGS sequence"/>
</dbReference>
<evidence type="ECO:0000256" key="15">
    <source>
        <dbReference type="ARBA" id="ARBA00023328"/>
    </source>
</evidence>
<reference evidence="18" key="1">
    <citation type="journal article" date="2020" name="Stud. Mycol.">
        <title>101 Dothideomycetes genomes: a test case for predicting lifestyles and emergence of pathogens.</title>
        <authorList>
            <person name="Haridas S."/>
            <person name="Albert R."/>
            <person name="Binder M."/>
            <person name="Bloem J."/>
            <person name="Labutti K."/>
            <person name="Salamov A."/>
            <person name="Andreopoulos B."/>
            <person name="Baker S."/>
            <person name="Barry K."/>
            <person name="Bills G."/>
            <person name="Bluhm B."/>
            <person name="Cannon C."/>
            <person name="Castanera R."/>
            <person name="Culley D."/>
            <person name="Daum C."/>
            <person name="Ezra D."/>
            <person name="Gonzalez J."/>
            <person name="Henrissat B."/>
            <person name="Kuo A."/>
            <person name="Liang C."/>
            <person name="Lipzen A."/>
            <person name="Lutzoni F."/>
            <person name="Magnuson J."/>
            <person name="Mondo S."/>
            <person name="Nolan M."/>
            <person name="Ohm R."/>
            <person name="Pangilinan J."/>
            <person name="Park H.-J."/>
            <person name="Ramirez L."/>
            <person name="Alfaro M."/>
            <person name="Sun H."/>
            <person name="Tritt A."/>
            <person name="Yoshinaga Y."/>
            <person name="Zwiers L.-H."/>
            <person name="Turgeon B."/>
            <person name="Goodwin S."/>
            <person name="Spatafora J."/>
            <person name="Crous P."/>
            <person name="Grigoriev I."/>
        </authorList>
    </citation>
    <scope>NUCLEOTIDE SEQUENCE</scope>
    <source>
        <strain evidence="18">CBS 121410</strain>
    </source>
</reference>
<dbReference type="PANTHER" id="PTHR28025:SF1">
    <property type="entry name" value="DASH COMPLEX SUBUNIT DAD1"/>
    <property type="match status" value="1"/>
</dbReference>
<evidence type="ECO:0000256" key="17">
    <source>
        <dbReference type="SAM" id="MobiDB-lite"/>
    </source>
</evidence>
<feature type="compositionally biased region" description="Polar residues" evidence="17">
    <location>
        <begin position="1"/>
        <end position="13"/>
    </location>
</feature>
<dbReference type="AlphaFoldDB" id="A0A9P4HPV4"/>
<evidence type="ECO:0000256" key="7">
    <source>
        <dbReference type="ARBA" id="ARBA00022490"/>
    </source>
</evidence>
<evidence type="ECO:0000256" key="6">
    <source>
        <dbReference type="ARBA" id="ARBA00022454"/>
    </source>
</evidence>
<comment type="caution">
    <text evidence="18">The sequence shown here is derived from an EMBL/GenBank/DDBJ whole genome shotgun (WGS) entry which is preliminary data.</text>
</comment>
<dbReference type="GO" id="GO:0044732">
    <property type="term" value="C:mitotic spindle pole body"/>
    <property type="evidence" value="ECO:0007669"/>
    <property type="project" value="TreeGrafter"/>
</dbReference>
<feature type="non-terminal residue" evidence="18">
    <location>
        <position position="59"/>
    </location>
</feature>
<keyword evidence="14" id="KW-0131">Cell cycle</keyword>
<keyword evidence="15" id="KW-0137">Centromere</keyword>
<keyword evidence="10" id="KW-0498">Mitosis</keyword>
<dbReference type="Pfam" id="PF08649">
    <property type="entry name" value="DASH_Dad1"/>
    <property type="match status" value="1"/>
</dbReference>
<comment type="similarity">
    <text evidence="4">Belongs to the DASH complex DAD1 family.</text>
</comment>
<evidence type="ECO:0000256" key="11">
    <source>
        <dbReference type="ARBA" id="ARBA00022838"/>
    </source>
</evidence>
<dbReference type="GO" id="GO:0042729">
    <property type="term" value="C:DASH complex"/>
    <property type="evidence" value="ECO:0007669"/>
    <property type="project" value="InterPro"/>
</dbReference>
<dbReference type="GO" id="GO:0005876">
    <property type="term" value="C:spindle microtubule"/>
    <property type="evidence" value="ECO:0007669"/>
    <property type="project" value="TreeGrafter"/>
</dbReference>
<evidence type="ECO:0000256" key="8">
    <source>
        <dbReference type="ARBA" id="ARBA00022618"/>
    </source>
</evidence>
<dbReference type="PANTHER" id="PTHR28025">
    <property type="entry name" value="DASH COMPLEX SUBUNIT DAD1"/>
    <property type="match status" value="1"/>
</dbReference>
<evidence type="ECO:0000256" key="3">
    <source>
        <dbReference type="ARBA" id="ARBA00004629"/>
    </source>
</evidence>
<evidence type="ECO:0000256" key="16">
    <source>
        <dbReference type="ARBA" id="ARBA00030566"/>
    </source>
</evidence>
<evidence type="ECO:0000256" key="12">
    <source>
        <dbReference type="ARBA" id="ARBA00023212"/>
    </source>
</evidence>
<keyword evidence="6" id="KW-0158">Chromosome</keyword>
<comment type="subcellular location">
    <subcellularLocation>
        <location evidence="3">Chromosome</location>
        <location evidence="3">Centromere</location>
        <location evidence="3">Kinetochore</location>
    </subcellularLocation>
    <subcellularLocation>
        <location evidence="2">Cytoplasm</location>
        <location evidence="2">Cytoskeleton</location>
        <location evidence="2">Spindle</location>
    </subcellularLocation>
    <subcellularLocation>
        <location evidence="1">Nucleus</location>
    </subcellularLocation>
</comment>
<evidence type="ECO:0000313" key="18">
    <source>
        <dbReference type="EMBL" id="KAF2083436.1"/>
    </source>
</evidence>
<evidence type="ECO:0000256" key="9">
    <source>
        <dbReference type="ARBA" id="ARBA00022701"/>
    </source>
</evidence>
<protein>
    <recommendedName>
        <fullName evidence="5">DASH complex subunit DAD1</fullName>
    </recommendedName>
    <alternativeName>
        <fullName evidence="16">Outer kinetochore protein DAD1</fullName>
    </alternativeName>
</protein>
<sequence length="59" mass="6582">MSTNRAAAASTNGAPAERSYFEQQREELFSEIAQSMEHVLQNINRLNRSLESVIAVSVE</sequence>
<evidence type="ECO:0000256" key="2">
    <source>
        <dbReference type="ARBA" id="ARBA00004186"/>
    </source>
</evidence>
<gene>
    <name evidence="18" type="ORF">K490DRAFT_15160</name>
</gene>
<proteinExistence type="inferred from homology"/>
<evidence type="ECO:0000256" key="1">
    <source>
        <dbReference type="ARBA" id="ARBA00004123"/>
    </source>
</evidence>
<evidence type="ECO:0000256" key="4">
    <source>
        <dbReference type="ARBA" id="ARBA00010146"/>
    </source>
</evidence>
<organism evidence="18 19">
    <name type="scientific">Saccharata proteae CBS 121410</name>
    <dbReference type="NCBI Taxonomy" id="1314787"/>
    <lineage>
        <taxon>Eukaryota</taxon>
        <taxon>Fungi</taxon>
        <taxon>Dikarya</taxon>
        <taxon>Ascomycota</taxon>
        <taxon>Pezizomycotina</taxon>
        <taxon>Dothideomycetes</taxon>
        <taxon>Dothideomycetes incertae sedis</taxon>
        <taxon>Botryosphaeriales</taxon>
        <taxon>Saccharataceae</taxon>
        <taxon>Saccharata</taxon>
    </lineage>
</organism>
<keyword evidence="12" id="KW-0206">Cytoskeleton</keyword>
<dbReference type="OrthoDB" id="5566853at2759"/>
<keyword evidence="7" id="KW-0963">Cytoplasm</keyword>
<accession>A0A9P4HPV4</accession>
<evidence type="ECO:0000256" key="14">
    <source>
        <dbReference type="ARBA" id="ARBA00023306"/>
    </source>
</evidence>
<dbReference type="InterPro" id="IPR013958">
    <property type="entry name" value="DASH_Dad1"/>
</dbReference>
<name>A0A9P4HPV4_9PEZI</name>
<evidence type="ECO:0000313" key="19">
    <source>
        <dbReference type="Proteomes" id="UP000799776"/>
    </source>
</evidence>
<feature type="region of interest" description="Disordered" evidence="17">
    <location>
        <begin position="1"/>
        <end position="21"/>
    </location>
</feature>
<keyword evidence="11" id="KW-0995">Kinetochore</keyword>
<dbReference type="GO" id="GO:0051010">
    <property type="term" value="F:microtubule plus-end binding"/>
    <property type="evidence" value="ECO:0007669"/>
    <property type="project" value="TreeGrafter"/>
</dbReference>
<dbReference type="EMBL" id="ML978786">
    <property type="protein sequence ID" value="KAF2083436.1"/>
    <property type="molecule type" value="Genomic_DNA"/>
</dbReference>
<evidence type="ECO:0000256" key="13">
    <source>
        <dbReference type="ARBA" id="ARBA00023242"/>
    </source>
</evidence>
<evidence type="ECO:0000256" key="5">
    <source>
        <dbReference type="ARBA" id="ARBA00020261"/>
    </source>
</evidence>
<keyword evidence="13" id="KW-0539">Nucleus</keyword>
<dbReference type="GO" id="GO:0051301">
    <property type="term" value="P:cell division"/>
    <property type="evidence" value="ECO:0007669"/>
    <property type="project" value="UniProtKB-KW"/>
</dbReference>